<evidence type="ECO:0000256" key="2">
    <source>
        <dbReference type="ARBA" id="ARBA00022730"/>
    </source>
</evidence>
<evidence type="ECO:0000313" key="12">
    <source>
        <dbReference type="Proteomes" id="UP000648239"/>
    </source>
</evidence>
<sequence length="124" mass="13852">MISTAKLRYLRSSAQKTRLVIDQVRGRKVEDALAILHYSPKGVAKDIEKLMKSAVANAQQKDPKLDVDDLFVSRALVDEGPPMKRIRHRAMGRVFQIKKRSCHVTIALDVPNSGAGDDTATDRR</sequence>
<dbReference type="InterPro" id="IPR005727">
    <property type="entry name" value="Ribosomal_uL22_bac/chlpt-type"/>
</dbReference>
<dbReference type="GO" id="GO:0006412">
    <property type="term" value="P:translation"/>
    <property type="evidence" value="ECO:0007669"/>
    <property type="project" value="UniProtKB-UniRule"/>
</dbReference>
<dbReference type="EMBL" id="JACXWD010000015">
    <property type="protein sequence ID" value="MBD3867762.1"/>
    <property type="molecule type" value="Genomic_DNA"/>
</dbReference>
<dbReference type="Proteomes" id="UP000648239">
    <property type="component" value="Unassembled WGS sequence"/>
</dbReference>
<comment type="function">
    <text evidence="7">The globular domain of the protein is located near the polypeptide exit tunnel on the outside of the subunit, while an extended beta-hairpin is found that lines the wall of the exit tunnel in the center of the 70S ribosome.</text>
</comment>
<dbReference type="HAMAP" id="MF_01331_B">
    <property type="entry name" value="Ribosomal_uL22_B"/>
    <property type="match status" value="1"/>
</dbReference>
<dbReference type="PROSITE" id="PS00464">
    <property type="entry name" value="RIBOSOMAL_L22"/>
    <property type="match status" value="1"/>
</dbReference>
<keyword evidence="2 7" id="KW-0699">rRNA-binding</keyword>
<evidence type="ECO:0000256" key="9">
    <source>
        <dbReference type="RuleBase" id="RU004006"/>
    </source>
</evidence>
<dbReference type="AlphaFoldDB" id="A0A8J6XSF4"/>
<comment type="function">
    <text evidence="7 10">This protein binds specifically to 23S rRNA; its binding is stimulated by other ribosomal proteins, e.g., L4, L17, and L20. It is important during the early stages of 50S assembly. It makes multiple contacts with different domains of the 23S rRNA in the assembled 50S subunit and ribosome.</text>
</comment>
<dbReference type="NCBIfam" id="TIGR01044">
    <property type="entry name" value="rplV_bact"/>
    <property type="match status" value="1"/>
</dbReference>
<protein>
    <recommendedName>
        <fullName evidence="6 7">Large ribosomal subunit protein uL22</fullName>
    </recommendedName>
</protein>
<evidence type="ECO:0000256" key="1">
    <source>
        <dbReference type="ARBA" id="ARBA00009451"/>
    </source>
</evidence>
<evidence type="ECO:0000256" key="10">
    <source>
        <dbReference type="RuleBase" id="RU004008"/>
    </source>
</evidence>
<proteinExistence type="inferred from homology"/>
<dbReference type="InterPro" id="IPR018260">
    <property type="entry name" value="Ribosomal_uL22_CS"/>
</dbReference>
<dbReference type="InterPro" id="IPR001063">
    <property type="entry name" value="Ribosomal_uL22"/>
</dbReference>
<comment type="similarity">
    <text evidence="1 7 8">Belongs to the universal ribosomal protein uL22 family.</text>
</comment>
<name>A0A8J6XSF4_9BACT</name>
<organism evidence="11 12">
    <name type="scientific">Candidatus Polarisedimenticola svalbardensis</name>
    <dbReference type="NCBI Taxonomy" id="2886004"/>
    <lineage>
        <taxon>Bacteria</taxon>
        <taxon>Pseudomonadati</taxon>
        <taxon>Acidobacteriota</taxon>
        <taxon>Candidatus Polarisedimenticolia</taxon>
        <taxon>Candidatus Polarisedimenticolales</taxon>
        <taxon>Candidatus Polarisedimenticolaceae</taxon>
        <taxon>Candidatus Polarisedimenticola</taxon>
    </lineage>
</organism>
<evidence type="ECO:0000313" key="11">
    <source>
        <dbReference type="EMBL" id="MBD3867762.1"/>
    </source>
</evidence>
<dbReference type="CDD" id="cd00336">
    <property type="entry name" value="Ribosomal_L22"/>
    <property type="match status" value="1"/>
</dbReference>
<dbReference type="InterPro" id="IPR036394">
    <property type="entry name" value="Ribosomal_uL22_sf"/>
</dbReference>
<dbReference type="SUPFAM" id="SSF54843">
    <property type="entry name" value="Ribosomal protein L22"/>
    <property type="match status" value="1"/>
</dbReference>
<dbReference type="PANTHER" id="PTHR13501:SF8">
    <property type="entry name" value="LARGE RIBOSOMAL SUBUNIT PROTEIN UL22M"/>
    <property type="match status" value="1"/>
</dbReference>
<evidence type="ECO:0000256" key="6">
    <source>
        <dbReference type="ARBA" id="ARBA00035207"/>
    </source>
</evidence>
<comment type="subunit">
    <text evidence="7 9">Part of the 50S ribosomal subunit.</text>
</comment>
<evidence type="ECO:0000256" key="5">
    <source>
        <dbReference type="ARBA" id="ARBA00023274"/>
    </source>
</evidence>
<evidence type="ECO:0000256" key="7">
    <source>
        <dbReference type="HAMAP-Rule" id="MF_01331"/>
    </source>
</evidence>
<accession>A0A8J6XSF4</accession>
<reference evidence="11 12" key="1">
    <citation type="submission" date="2020-08" db="EMBL/GenBank/DDBJ databases">
        <title>Acidobacteriota in marine sediments use diverse sulfur dissimilation pathways.</title>
        <authorList>
            <person name="Wasmund K."/>
        </authorList>
    </citation>
    <scope>NUCLEOTIDE SEQUENCE [LARGE SCALE GENOMIC DNA]</scope>
    <source>
        <strain evidence="11">MAG AM4</strain>
    </source>
</reference>
<keyword evidence="3 7" id="KW-0694">RNA-binding</keyword>
<evidence type="ECO:0000256" key="4">
    <source>
        <dbReference type="ARBA" id="ARBA00022980"/>
    </source>
</evidence>
<comment type="caution">
    <text evidence="11">The sequence shown here is derived from an EMBL/GenBank/DDBJ whole genome shotgun (WGS) entry which is preliminary data.</text>
</comment>
<evidence type="ECO:0000256" key="3">
    <source>
        <dbReference type="ARBA" id="ARBA00022884"/>
    </source>
</evidence>
<dbReference type="Pfam" id="PF00237">
    <property type="entry name" value="Ribosomal_L22"/>
    <property type="match status" value="1"/>
</dbReference>
<keyword evidence="5 7" id="KW-0687">Ribonucleoprotein</keyword>
<gene>
    <name evidence="7 11" type="primary">rplV</name>
    <name evidence="11" type="ORF">IFK94_06535</name>
</gene>
<dbReference type="GO" id="GO:0019843">
    <property type="term" value="F:rRNA binding"/>
    <property type="evidence" value="ECO:0007669"/>
    <property type="project" value="UniProtKB-UniRule"/>
</dbReference>
<dbReference type="Gene3D" id="3.90.470.10">
    <property type="entry name" value="Ribosomal protein L22/L17"/>
    <property type="match status" value="1"/>
</dbReference>
<dbReference type="PANTHER" id="PTHR13501">
    <property type="entry name" value="CHLOROPLAST 50S RIBOSOMAL PROTEIN L22-RELATED"/>
    <property type="match status" value="1"/>
</dbReference>
<keyword evidence="4 7" id="KW-0689">Ribosomal protein</keyword>
<dbReference type="GO" id="GO:0022625">
    <property type="term" value="C:cytosolic large ribosomal subunit"/>
    <property type="evidence" value="ECO:0007669"/>
    <property type="project" value="TreeGrafter"/>
</dbReference>
<evidence type="ECO:0000256" key="8">
    <source>
        <dbReference type="RuleBase" id="RU004005"/>
    </source>
</evidence>
<dbReference type="InterPro" id="IPR047867">
    <property type="entry name" value="Ribosomal_uL22_bac/org-type"/>
</dbReference>
<dbReference type="GO" id="GO:0003735">
    <property type="term" value="F:structural constituent of ribosome"/>
    <property type="evidence" value="ECO:0007669"/>
    <property type="project" value="InterPro"/>
</dbReference>